<evidence type="ECO:0000313" key="2">
    <source>
        <dbReference type="EMBL" id="GAA5096297.1"/>
    </source>
</evidence>
<organism evidence="2 3">
    <name type="scientific">Wohlfahrtiimonas larvae</name>
    <dbReference type="NCBI Taxonomy" id="1157986"/>
    <lineage>
        <taxon>Bacteria</taxon>
        <taxon>Pseudomonadati</taxon>
        <taxon>Pseudomonadota</taxon>
        <taxon>Gammaproteobacteria</taxon>
        <taxon>Cardiobacteriales</taxon>
        <taxon>Ignatzschineriaceae</taxon>
        <taxon>Wohlfahrtiimonas</taxon>
    </lineage>
</organism>
<gene>
    <name evidence="2" type="ORF">GCM10023338_06500</name>
</gene>
<dbReference type="Gene3D" id="3.30.470.30">
    <property type="entry name" value="DNA ligase/mRNA capping enzyme"/>
    <property type="match status" value="1"/>
</dbReference>
<dbReference type="RefSeq" id="WP_077924755.1">
    <property type="nucleotide sequence ID" value="NZ_BAABKE010000002.1"/>
</dbReference>
<reference evidence="3" key="1">
    <citation type="journal article" date="2019" name="Int. J. Syst. Evol. Microbiol.">
        <title>The Global Catalogue of Microorganisms (GCM) 10K type strain sequencing project: providing services to taxonomists for standard genome sequencing and annotation.</title>
        <authorList>
            <consortium name="The Broad Institute Genomics Platform"/>
            <consortium name="The Broad Institute Genome Sequencing Center for Infectious Disease"/>
            <person name="Wu L."/>
            <person name="Ma J."/>
        </authorList>
    </citation>
    <scope>NUCLEOTIDE SEQUENCE [LARGE SCALE GENOMIC DNA]</scope>
    <source>
        <strain evidence="3">JCM 18424</strain>
    </source>
</reference>
<keyword evidence="2" id="KW-0436">Ligase</keyword>
<dbReference type="Pfam" id="PF09414">
    <property type="entry name" value="RNA_ligase"/>
    <property type="match status" value="1"/>
</dbReference>
<dbReference type="EMBL" id="BAABKE010000002">
    <property type="protein sequence ID" value="GAA5096297.1"/>
    <property type="molecule type" value="Genomic_DNA"/>
</dbReference>
<dbReference type="Proteomes" id="UP001500631">
    <property type="component" value="Unassembled WGS sequence"/>
</dbReference>
<feature type="domain" description="RNA ligase" evidence="1">
    <location>
        <begin position="48"/>
        <end position="239"/>
    </location>
</feature>
<dbReference type="PANTHER" id="PTHR43883:SF1">
    <property type="entry name" value="GLUCONOKINASE"/>
    <property type="match status" value="1"/>
</dbReference>
<protein>
    <submittedName>
        <fullName evidence="2">RNA ligase family protein</fullName>
    </submittedName>
</protein>
<dbReference type="InterPro" id="IPR052732">
    <property type="entry name" value="Cell-binding_unc_protein"/>
</dbReference>
<proteinExistence type="predicted"/>
<dbReference type="SUPFAM" id="SSF56091">
    <property type="entry name" value="DNA ligase/mRNA capping enzyme, catalytic domain"/>
    <property type="match status" value="1"/>
</dbReference>
<dbReference type="InterPro" id="IPR021122">
    <property type="entry name" value="RNA_ligase_dom_REL/Rnl2"/>
</dbReference>
<sequence length="294" mass="34487">MRHNHNSDDFQSDFIKYPRTKHLESSRLQNGDTDHDQMAYRSLIGQWIIVEEKLDGGNAAISFSKQGELRLQSRGHYLTGGGRERQFNLFKQWAVAHELWLLDRLEDRYILFGEWLHKKHSMFYDHLPHYFCEFDIWDRKQQCFLSTYERALLLKDGPVLSVPVLYAGFAPKSLKDLLENVTQSLAKTAECQTVFESIVKREGFDLARSQSQCDPSLLMEGLYLKVETAKETIDRIKWVRHDFVQAIIDSKQHHALQDFIPNQLRSNVDIFAPQITEFWQHHISMEELLCPCSQ</sequence>
<accession>A0ABP9MIH7</accession>
<dbReference type="PANTHER" id="PTHR43883">
    <property type="entry name" value="SLR0207 PROTEIN"/>
    <property type="match status" value="1"/>
</dbReference>
<evidence type="ECO:0000259" key="1">
    <source>
        <dbReference type="Pfam" id="PF09414"/>
    </source>
</evidence>
<dbReference type="GO" id="GO:0016874">
    <property type="term" value="F:ligase activity"/>
    <property type="evidence" value="ECO:0007669"/>
    <property type="project" value="UniProtKB-KW"/>
</dbReference>
<evidence type="ECO:0000313" key="3">
    <source>
        <dbReference type="Proteomes" id="UP001500631"/>
    </source>
</evidence>
<keyword evidence="3" id="KW-1185">Reference proteome</keyword>
<comment type="caution">
    <text evidence="2">The sequence shown here is derived from an EMBL/GenBank/DDBJ whole genome shotgun (WGS) entry which is preliminary data.</text>
</comment>
<name>A0ABP9MIH7_9GAMM</name>